<dbReference type="EMBL" id="KV448514">
    <property type="protein sequence ID" value="OAX35276.1"/>
    <property type="molecule type" value="Genomic_DNA"/>
</dbReference>
<name>A0A1B7MRS3_9AGAM</name>
<sequence>MIYAKLPYFHRIHMTTMIGCMPAQVVQLLLCGLALTTHTKVLLQKLALVDRGITTMASVPVHMHHCEHTQSYLS</sequence>
<evidence type="ECO:0000313" key="2">
    <source>
        <dbReference type="Proteomes" id="UP000092154"/>
    </source>
</evidence>
<reference evidence="1 2" key="1">
    <citation type="submission" date="2016-06" db="EMBL/GenBank/DDBJ databases">
        <title>Comparative genomics of the ectomycorrhizal sister species Rhizopogon vinicolor and Rhizopogon vesiculosus (Basidiomycota: Boletales) reveals a divergence of the mating type B locus.</title>
        <authorList>
            <consortium name="DOE Joint Genome Institute"/>
            <person name="Mujic A.B."/>
            <person name="Kuo A."/>
            <person name="Tritt A."/>
            <person name="Lipzen A."/>
            <person name="Chen C."/>
            <person name="Johnson J."/>
            <person name="Sharma A."/>
            <person name="Barry K."/>
            <person name="Grigoriev I.V."/>
            <person name="Spatafora J.W."/>
        </authorList>
    </citation>
    <scope>NUCLEOTIDE SEQUENCE [LARGE SCALE GENOMIC DNA]</scope>
    <source>
        <strain evidence="1 2">AM-OR11-026</strain>
    </source>
</reference>
<keyword evidence="2" id="KW-1185">Reference proteome</keyword>
<protein>
    <submittedName>
        <fullName evidence="1">Uncharacterized protein</fullName>
    </submittedName>
</protein>
<accession>A0A1B7MRS3</accession>
<dbReference type="AlphaFoldDB" id="A0A1B7MRS3"/>
<evidence type="ECO:0000313" key="1">
    <source>
        <dbReference type="EMBL" id="OAX35276.1"/>
    </source>
</evidence>
<dbReference type="Proteomes" id="UP000092154">
    <property type="component" value="Unassembled WGS sequence"/>
</dbReference>
<organism evidence="1 2">
    <name type="scientific">Rhizopogon vinicolor AM-OR11-026</name>
    <dbReference type="NCBI Taxonomy" id="1314800"/>
    <lineage>
        <taxon>Eukaryota</taxon>
        <taxon>Fungi</taxon>
        <taxon>Dikarya</taxon>
        <taxon>Basidiomycota</taxon>
        <taxon>Agaricomycotina</taxon>
        <taxon>Agaricomycetes</taxon>
        <taxon>Agaricomycetidae</taxon>
        <taxon>Boletales</taxon>
        <taxon>Suillineae</taxon>
        <taxon>Rhizopogonaceae</taxon>
        <taxon>Rhizopogon</taxon>
    </lineage>
</organism>
<dbReference type="InParanoid" id="A0A1B7MRS3"/>
<proteinExistence type="predicted"/>
<gene>
    <name evidence="1" type="ORF">K503DRAFT_378409</name>
</gene>